<name>B5EDP0_CITBB</name>
<protein>
    <recommendedName>
        <fullName evidence="4">LITAF domain-containing protein</fullName>
    </recommendedName>
</protein>
<dbReference type="OrthoDB" id="8480302at2"/>
<dbReference type="RefSeq" id="WP_012532104.1">
    <property type="nucleotide sequence ID" value="NC_011146.1"/>
</dbReference>
<organism evidence="2 3">
    <name type="scientific">Citrifermentans bemidjiense (strain ATCC BAA-1014 / DSM 16622 / JCM 12645 / Bem)</name>
    <name type="common">Geobacter bemidjiensis</name>
    <dbReference type="NCBI Taxonomy" id="404380"/>
    <lineage>
        <taxon>Bacteria</taxon>
        <taxon>Pseudomonadati</taxon>
        <taxon>Thermodesulfobacteriota</taxon>
        <taxon>Desulfuromonadia</taxon>
        <taxon>Geobacterales</taxon>
        <taxon>Geobacteraceae</taxon>
        <taxon>Citrifermentans</taxon>
    </lineage>
</organism>
<feature type="region of interest" description="Disordered" evidence="1">
    <location>
        <begin position="22"/>
        <end position="45"/>
    </location>
</feature>
<feature type="compositionally biased region" description="Basic and acidic residues" evidence="1">
    <location>
        <begin position="22"/>
        <end position="31"/>
    </location>
</feature>
<proteinExistence type="predicted"/>
<dbReference type="KEGG" id="gbm:Gbem_3676"/>
<dbReference type="EMBL" id="CP001124">
    <property type="protein sequence ID" value="ACH40668.1"/>
    <property type="molecule type" value="Genomic_DNA"/>
</dbReference>
<keyword evidence="3" id="KW-1185">Reference proteome</keyword>
<dbReference type="Proteomes" id="UP000008825">
    <property type="component" value="Chromosome"/>
</dbReference>
<dbReference type="HOGENOM" id="CLU_2142305_0_0_7"/>
<sequence length="112" mass="12508">MSKSLDDLRKWIEEEKKQSELRLQELRERSSATEPEPDDEPIRCPKCRSSQITAQRDGVSLSRAAVGGFLFGGAGMVTGGLGGNKILITCLKCGKQWKPGQEQTIFERYFSD</sequence>
<evidence type="ECO:0000313" key="2">
    <source>
        <dbReference type="EMBL" id="ACH40668.1"/>
    </source>
</evidence>
<dbReference type="STRING" id="404380.Gbem_3676"/>
<reference evidence="2 3" key="2">
    <citation type="journal article" date="2010" name="BMC Genomics">
        <title>The genome of Geobacter bemidjiensis, exemplar for the subsurface clade of Geobacter species that predominate in Fe(III)-reducing subsurface environments.</title>
        <authorList>
            <person name="Aklujkar M."/>
            <person name="Young N.D."/>
            <person name="Holmes D."/>
            <person name="Chavan M."/>
            <person name="Risso C."/>
            <person name="Kiss H.E."/>
            <person name="Han C.S."/>
            <person name="Land M.L."/>
            <person name="Lovley D.R."/>
        </authorList>
    </citation>
    <scope>NUCLEOTIDE SEQUENCE [LARGE SCALE GENOMIC DNA]</scope>
    <source>
        <strain evidence="3">ATCC BAA-1014 / DSM 16622 / JCM 12645 / Bem</strain>
    </source>
</reference>
<evidence type="ECO:0000313" key="3">
    <source>
        <dbReference type="Proteomes" id="UP000008825"/>
    </source>
</evidence>
<reference evidence="2 3" key="1">
    <citation type="submission" date="2008-07" db="EMBL/GenBank/DDBJ databases">
        <title>Complete sequence of Geobacter bemidjiensis BEM.</title>
        <authorList>
            <consortium name="US DOE Joint Genome Institute"/>
            <person name="Lucas S."/>
            <person name="Copeland A."/>
            <person name="Lapidus A."/>
            <person name="Glavina del Rio T."/>
            <person name="Dalin E."/>
            <person name="Tice H."/>
            <person name="Bruce D."/>
            <person name="Goodwin L."/>
            <person name="Pitluck S."/>
            <person name="Kiss H."/>
            <person name="Brettin T."/>
            <person name="Detter J.C."/>
            <person name="Han C."/>
            <person name="Kuske C.R."/>
            <person name="Schmutz J."/>
            <person name="Larimer F."/>
            <person name="Land M."/>
            <person name="Hauser L."/>
            <person name="Kyrpides N."/>
            <person name="Lykidis A."/>
            <person name="Lovley D."/>
            <person name="Richardson P."/>
        </authorList>
    </citation>
    <scope>NUCLEOTIDE SEQUENCE [LARGE SCALE GENOMIC DNA]</scope>
    <source>
        <strain evidence="3">ATCC BAA-1014 / DSM 16622 / JCM 12645 / Bem</strain>
    </source>
</reference>
<accession>B5EDP0</accession>
<evidence type="ECO:0008006" key="4">
    <source>
        <dbReference type="Google" id="ProtNLM"/>
    </source>
</evidence>
<gene>
    <name evidence="2" type="ordered locus">Gbem_3676</name>
</gene>
<dbReference type="AlphaFoldDB" id="B5EDP0"/>
<dbReference type="eggNOG" id="ENOG5033IP2">
    <property type="taxonomic scope" value="Bacteria"/>
</dbReference>
<evidence type="ECO:0000256" key="1">
    <source>
        <dbReference type="SAM" id="MobiDB-lite"/>
    </source>
</evidence>